<feature type="region of interest" description="Disordered" evidence="1">
    <location>
        <begin position="99"/>
        <end position="130"/>
    </location>
</feature>
<dbReference type="AlphaFoldDB" id="A0A4V6T415"/>
<sequence>MSDHRFMSEDGHCYIRLPSEPAITERQWIFDELPTAKIVAASRPDAGDITPLLLSYTIEFQYKQFRWHLLKKASQVLYLHLALKKRAFLEELHDKQEQCFDEEEKKDEEEGVVEEQRRKKKKEEEEMKQR</sequence>
<dbReference type="STRING" id="52838.A0A4V6T415"/>
<feature type="compositionally biased region" description="Basic and acidic residues" evidence="1">
    <location>
        <begin position="114"/>
        <end position="130"/>
    </location>
</feature>
<evidence type="ECO:0000256" key="1">
    <source>
        <dbReference type="SAM" id="MobiDB-lite"/>
    </source>
</evidence>
<comment type="caution">
    <text evidence="2">The sequence shown here is derived from an EMBL/GenBank/DDBJ whole genome shotgun (WGS) entry which is preliminary data.</text>
</comment>
<dbReference type="EMBL" id="PYDT01000010">
    <property type="protein sequence ID" value="THU47396.1"/>
    <property type="molecule type" value="Genomic_DNA"/>
</dbReference>
<proteinExistence type="predicted"/>
<evidence type="ECO:0000313" key="3">
    <source>
        <dbReference type="Proteomes" id="UP000317650"/>
    </source>
</evidence>
<feature type="compositionally biased region" description="Acidic residues" evidence="1">
    <location>
        <begin position="99"/>
        <end position="113"/>
    </location>
</feature>
<evidence type="ECO:0000313" key="2">
    <source>
        <dbReference type="EMBL" id="THU47396.1"/>
    </source>
</evidence>
<name>A0A4V6T415_MUSBA</name>
<keyword evidence="3" id="KW-1185">Reference proteome</keyword>
<gene>
    <name evidence="2" type="ORF">C4D60_Mb09t15040</name>
</gene>
<accession>A0A4V6T415</accession>
<protein>
    <submittedName>
        <fullName evidence="2">Uncharacterized protein</fullName>
    </submittedName>
</protein>
<dbReference type="Proteomes" id="UP000317650">
    <property type="component" value="Chromosome 9"/>
</dbReference>
<organism evidence="2 3">
    <name type="scientific">Musa balbisiana</name>
    <name type="common">Banana</name>
    <dbReference type="NCBI Taxonomy" id="52838"/>
    <lineage>
        <taxon>Eukaryota</taxon>
        <taxon>Viridiplantae</taxon>
        <taxon>Streptophyta</taxon>
        <taxon>Embryophyta</taxon>
        <taxon>Tracheophyta</taxon>
        <taxon>Spermatophyta</taxon>
        <taxon>Magnoliopsida</taxon>
        <taxon>Liliopsida</taxon>
        <taxon>Zingiberales</taxon>
        <taxon>Musaceae</taxon>
        <taxon>Musa</taxon>
    </lineage>
</organism>
<reference evidence="2 3" key="1">
    <citation type="journal article" date="2019" name="Nat. Plants">
        <title>Genome sequencing of Musa balbisiana reveals subgenome evolution and function divergence in polyploid bananas.</title>
        <authorList>
            <person name="Yao X."/>
        </authorList>
    </citation>
    <scope>NUCLEOTIDE SEQUENCE [LARGE SCALE GENOMIC DNA]</scope>
    <source>
        <strain evidence="3">cv. DH-PKW</strain>
        <tissue evidence="2">Leaves</tissue>
    </source>
</reference>